<evidence type="ECO:0000256" key="3">
    <source>
        <dbReference type="ARBA" id="ARBA00022692"/>
    </source>
</evidence>
<dbReference type="NCBIfam" id="TIGR00908">
    <property type="entry name" value="2A0305"/>
    <property type="match status" value="1"/>
</dbReference>
<feature type="transmembrane region" description="Helical" evidence="6">
    <location>
        <begin position="348"/>
        <end position="366"/>
    </location>
</feature>
<feature type="transmembrane region" description="Helical" evidence="6">
    <location>
        <begin position="252"/>
        <end position="274"/>
    </location>
</feature>
<evidence type="ECO:0000256" key="2">
    <source>
        <dbReference type="ARBA" id="ARBA00022475"/>
    </source>
</evidence>
<dbReference type="PANTHER" id="PTHR42770:SF7">
    <property type="entry name" value="MEMBRANE PROTEIN"/>
    <property type="match status" value="1"/>
</dbReference>
<keyword evidence="5 6" id="KW-0472">Membrane</keyword>
<feature type="transmembrane region" description="Helical" evidence="6">
    <location>
        <begin position="103"/>
        <end position="131"/>
    </location>
</feature>
<dbReference type="InterPro" id="IPR002293">
    <property type="entry name" value="AA/rel_permease1"/>
</dbReference>
<dbReference type="GO" id="GO:0022857">
    <property type="term" value="F:transmembrane transporter activity"/>
    <property type="evidence" value="ECO:0007669"/>
    <property type="project" value="InterPro"/>
</dbReference>
<evidence type="ECO:0000256" key="5">
    <source>
        <dbReference type="ARBA" id="ARBA00023136"/>
    </source>
</evidence>
<feature type="transmembrane region" description="Helical" evidence="6">
    <location>
        <begin position="372"/>
        <end position="397"/>
    </location>
</feature>
<feature type="transmembrane region" description="Helical" evidence="6">
    <location>
        <begin position="436"/>
        <end position="454"/>
    </location>
</feature>
<feature type="transmembrane region" description="Helical" evidence="6">
    <location>
        <begin position="167"/>
        <end position="187"/>
    </location>
</feature>
<keyword evidence="4 6" id="KW-1133">Transmembrane helix</keyword>
<feature type="transmembrane region" description="Helical" evidence="6">
    <location>
        <begin position="27"/>
        <end position="49"/>
    </location>
</feature>
<comment type="subcellular location">
    <subcellularLocation>
        <location evidence="1">Cell membrane</location>
        <topology evidence="1">Multi-pass membrane protein</topology>
    </subcellularLocation>
</comment>
<dbReference type="EMBL" id="SNWQ01000017">
    <property type="protein sequence ID" value="TDO44012.1"/>
    <property type="molecule type" value="Genomic_DNA"/>
</dbReference>
<evidence type="ECO:0000256" key="6">
    <source>
        <dbReference type="SAM" id="Phobius"/>
    </source>
</evidence>
<feature type="transmembrane region" description="Helical" evidence="6">
    <location>
        <begin position="303"/>
        <end position="323"/>
    </location>
</feature>
<gene>
    <name evidence="7" type="ORF">EV643_11735</name>
</gene>
<dbReference type="Pfam" id="PF13520">
    <property type="entry name" value="AA_permease_2"/>
    <property type="match status" value="1"/>
</dbReference>
<feature type="transmembrane region" description="Helical" evidence="6">
    <location>
        <begin position="209"/>
        <end position="231"/>
    </location>
</feature>
<comment type="caution">
    <text evidence="7">The sequence shown here is derived from an EMBL/GenBank/DDBJ whole genome shotgun (WGS) entry which is preliminary data.</text>
</comment>
<dbReference type="OrthoDB" id="9762947at2"/>
<dbReference type="PANTHER" id="PTHR42770">
    <property type="entry name" value="AMINO ACID TRANSPORTER-RELATED"/>
    <property type="match status" value="1"/>
</dbReference>
<name>A0A4R6K647_9ACTN</name>
<organism evidence="7 8">
    <name type="scientific">Kribbella caucasensis</name>
    <dbReference type="NCBI Taxonomy" id="2512215"/>
    <lineage>
        <taxon>Bacteria</taxon>
        <taxon>Bacillati</taxon>
        <taxon>Actinomycetota</taxon>
        <taxon>Actinomycetes</taxon>
        <taxon>Propionibacteriales</taxon>
        <taxon>Kribbellaceae</taxon>
        <taxon>Kribbella</taxon>
    </lineage>
</organism>
<evidence type="ECO:0000256" key="4">
    <source>
        <dbReference type="ARBA" id="ARBA00022989"/>
    </source>
</evidence>
<dbReference type="Gene3D" id="1.20.1740.10">
    <property type="entry name" value="Amino acid/polyamine transporter I"/>
    <property type="match status" value="1"/>
</dbReference>
<reference evidence="7 8" key="1">
    <citation type="submission" date="2019-03" db="EMBL/GenBank/DDBJ databases">
        <title>Genomic Encyclopedia of Type Strains, Phase III (KMG-III): the genomes of soil and plant-associated and newly described type strains.</title>
        <authorList>
            <person name="Whitman W."/>
        </authorList>
    </citation>
    <scope>NUCLEOTIDE SEQUENCE [LARGE SCALE GENOMIC DNA]</scope>
    <source>
        <strain evidence="7 8">VKM Ac-2527</strain>
    </source>
</reference>
<evidence type="ECO:0000313" key="7">
    <source>
        <dbReference type="EMBL" id="TDO44012.1"/>
    </source>
</evidence>
<sequence length="479" mass="50493">MSRKSSRVDYQQVGKEYLEHRQLKRGAAGWVLLAGLGVAYVISGDFAGWNFGLAEGGWGGLLIATVLMATMYTCMVFGLAELASAIPVSGAGYGFARRALGPLGGFATGTAILIEYAIAPGAIAVFIGGYVEALGLFGLTSSWVVYLACYVIFVGIHLYGVGEALRLTMAITALAVVGLVVFVIAMIPKFDADKLFDIVPNNAAGASDFIPFGYAGVLAALVYGIWFFLAVEGVPLAAEEARDPRKDMPRGIITAMGILLVFAALMLVFTAGGAGSSVVSDSDNPLPLALRTAFGGDTWVADFVNYVGLAGLVASFFSIVYAYSRQLFALSRAGYLPRFLSVTGKRKTPYLALVVPGAIGFLLAAITQDGALLINIAVFGATVSYVLMMLAHIVLRVREPGLDRPYRTPGGVVTTGIALVLAITAVVATFFVDEKAAAITAGILLIAIAYFWFYSRHHLVASAPEEEFAAIQQAESELG</sequence>
<dbReference type="AlphaFoldDB" id="A0A4R6K647"/>
<dbReference type="InterPro" id="IPR004757">
    <property type="entry name" value="EtNH_permease"/>
</dbReference>
<dbReference type="GO" id="GO:0005886">
    <property type="term" value="C:plasma membrane"/>
    <property type="evidence" value="ECO:0007669"/>
    <property type="project" value="UniProtKB-SubCell"/>
</dbReference>
<dbReference type="PIRSF" id="PIRSF006060">
    <property type="entry name" value="AA_transporter"/>
    <property type="match status" value="1"/>
</dbReference>
<dbReference type="RefSeq" id="WP_133803539.1">
    <property type="nucleotide sequence ID" value="NZ_SNWQ01000017.1"/>
</dbReference>
<dbReference type="Proteomes" id="UP000295388">
    <property type="component" value="Unassembled WGS sequence"/>
</dbReference>
<accession>A0A4R6K647</accession>
<proteinExistence type="predicted"/>
<feature type="transmembrane region" description="Helical" evidence="6">
    <location>
        <begin position="143"/>
        <end position="160"/>
    </location>
</feature>
<feature type="transmembrane region" description="Helical" evidence="6">
    <location>
        <begin position="61"/>
        <end position="82"/>
    </location>
</feature>
<evidence type="ECO:0000313" key="8">
    <source>
        <dbReference type="Proteomes" id="UP000295388"/>
    </source>
</evidence>
<dbReference type="InterPro" id="IPR050367">
    <property type="entry name" value="APC_superfamily"/>
</dbReference>
<keyword evidence="3 6" id="KW-0812">Transmembrane</keyword>
<feature type="transmembrane region" description="Helical" evidence="6">
    <location>
        <begin position="409"/>
        <end position="430"/>
    </location>
</feature>
<keyword evidence="8" id="KW-1185">Reference proteome</keyword>
<evidence type="ECO:0000256" key="1">
    <source>
        <dbReference type="ARBA" id="ARBA00004651"/>
    </source>
</evidence>
<keyword evidence="2" id="KW-1003">Cell membrane</keyword>
<protein>
    <submittedName>
        <fullName evidence="7">Ethanolamine:proton symporter (EAT family)</fullName>
    </submittedName>
</protein>